<gene>
    <name evidence="2" type="ORF">LKD47_10085</name>
</gene>
<dbReference type="InterPro" id="IPR009279">
    <property type="entry name" value="Portal_Mu"/>
</dbReference>
<protein>
    <submittedName>
        <fullName evidence="2">DUF935 domain-containing protein</fullName>
    </submittedName>
</protein>
<feature type="compositionally biased region" description="Basic and acidic residues" evidence="1">
    <location>
        <begin position="413"/>
        <end position="432"/>
    </location>
</feature>
<sequence>MSDNGKNGSELGRIGQRRYGGVIYEEFLPELRGKRGIAVYNEMSENDDIVGAILFAIEMLLRQCDWNIEPGGDSAKDIEAAEFVESCMNDMQKTWIDTVSEILSFLTFGWSFHEIVYKRRMGNTKDPTTRSKYNDGLIGWKKLPIRAQETLYQWEYDDEDNLLGMTQMPPPSYNLYTIPTSKALLFRTKSRKDNPEGRSILRNAYRPWYFKRRIQEIEGIGIERDLAGLPVIHAPENLDIWNPDDPDAVRIRTDLETMVRRIRRDEMEGVVLPHGYELELLSSGGSRQFDTNAVINRYDTRIAMTVLADFIFLGHQQTGSWALSSDKTELFAMACGAFLDIICETFNSQGIPPLIDINGDHFKGITDYPKMTHGDIEDVDITKVAAYVRDMTGIGILVPDDGLEDYIRQVGHLPERTTDTRTPDEAREERKNQNQPPENNTATGKGENDDPEDIPDDIRQAAKRRLGRL</sequence>
<comment type="caution">
    <text evidence="2">The sequence shown here is derived from an EMBL/GenBank/DDBJ whole genome shotgun (WGS) entry which is preliminary data.</text>
</comment>
<proteinExistence type="predicted"/>
<evidence type="ECO:0000313" key="3">
    <source>
        <dbReference type="Proteomes" id="UP001198893"/>
    </source>
</evidence>
<dbReference type="EMBL" id="JAJEQW010000010">
    <property type="protein sequence ID" value="MCC2242645.1"/>
    <property type="molecule type" value="Genomic_DNA"/>
</dbReference>
<evidence type="ECO:0000313" key="2">
    <source>
        <dbReference type="EMBL" id="MCC2242645.1"/>
    </source>
</evidence>
<dbReference type="Pfam" id="PF06074">
    <property type="entry name" value="Portal_Mu"/>
    <property type="match status" value="1"/>
</dbReference>
<organism evidence="2 3">
    <name type="scientific">Roseburia amylophila</name>
    <dbReference type="NCBI Taxonomy" id="2981794"/>
    <lineage>
        <taxon>Bacteria</taxon>
        <taxon>Bacillati</taxon>
        <taxon>Bacillota</taxon>
        <taxon>Clostridia</taxon>
        <taxon>Lachnospirales</taxon>
        <taxon>Lachnospiraceae</taxon>
        <taxon>Roseburia</taxon>
    </lineage>
</organism>
<feature type="compositionally biased region" description="Polar residues" evidence="1">
    <location>
        <begin position="433"/>
        <end position="443"/>
    </location>
</feature>
<dbReference type="AlphaFoldDB" id="A0AAW4WCW7"/>
<dbReference type="RefSeq" id="WP_227710377.1">
    <property type="nucleotide sequence ID" value="NZ_JAJEQW010000010.1"/>
</dbReference>
<accession>A0AAW4WCW7</accession>
<reference evidence="2" key="1">
    <citation type="submission" date="2021-10" db="EMBL/GenBank/DDBJ databases">
        <title>Anaerobic single-cell dispensing facilitates the cultivation of human gut bacteria.</title>
        <authorList>
            <person name="Afrizal A."/>
        </authorList>
    </citation>
    <scope>NUCLEOTIDE SEQUENCE</scope>
    <source>
        <strain evidence="2">CLA-AA-H204</strain>
    </source>
</reference>
<name>A0AAW4WCW7_9FIRM</name>
<dbReference type="Proteomes" id="UP001198893">
    <property type="component" value="Unassembled WGS sequence"/>
</dbReference>
<feature type="region of interest" description="Disordered" evidence="1">
    <location>
        <begin position="409"/>
        <end position="469"/>
    </location>
</feature>
<evidence type="ECO:0000256" key="1">
    <source>
        <dbReference type="SAM" id="MobiDB-lite"/>
    </source>
</evidence>